<feature type="transmembrane region" description="Helical" evidence="6">
    <location>
        <begin position="41"/>
        <end position="60"/>
    </location>
</feature>
<evidence type="ECO:0000256" key="5">
    <source>
        <dbReference type="ARBA" id="ARBA00023136"/>
    </source>
</evidence>
<evidence type="ECO:0000256" key="4">
    <source>
        <dbReference type="ARBA" id="ARBA00022989"/>
    </source>
</evidence>
<evidence type="ECO:0000256" key="1">
    <source>
        <dbReference type="ARBA" id="ARBA00004141"/>
    </source>
</evidence>
<dbReference type="Gene3D" id="1.20.1250.20">
    <property type="entry name" value="MFS general substrate transporter like domains"/>
    <property type="match status" value="1"/>
</dbReference>
<feature type="transmembrane region" description="Helical" evidence="6">
    <location>
        <begin position="399"/>
        <end position="417"/>
    </location>
</feature>
<dbReference type="Proteomes" id="UP001610446">
    <property type="component" value="Unassembled WGS sequence"/>
</dbReference>
<feature type="transmembrane region" description="Helical" evidence="6">
    <location>
        <begin position="329"/>
        <end position="355"/>
    </location>
</feature>
<dbReference type="SUPFAM" id="SSF103473">
    <property type="entry name" value="MFS general substrate transporter"/>
    <property type="match status" value="1"/>
</dbReference>
<dbReference type="PANTHER" id="PTHR48022">
    <property type="entry name" value="PLASTIDIC GLUCOSE TRANSPORTER 4"/>
    <property type="match status" value="1"/>
</dbReference>
<keyword evidence="5 6" id="KW-0472">Membrane</keyword>
<proteinExistence type="inferred from homology"/>
<feature type="domain" description="Major facilitator superfamily (MFS) profile" evidence="7">
    <location>
        <begin position="1"/>
        <end position="420"/>
    </location>
</feature>
<comment type="caution">
    <text evidence="8">The sequence shown here is derived from an EMBL/GenBank/DDBJ whole genome shotgun (WGS) entry which is preliminary data.</text>
</comment>
<dbReference type="InterPro" id="IPR036259">
    <property type="entry name" value="MFS_trans_sf"/>
</dbReference>
<protein>
    <recommendedName>
        <fullName evidence="7">Major facilitator superfamily (MFS) profile domain-containing protein</fullName>
    </recommendedName>
</protein>
<feature type="transmembrane region" description="Helical" evidence="6">
    <location>
        <begin position="150"/>
        <end position="171"/>
    </location>
</feature>
<reference evidence="8 9" key="1">
    <citation type="submission" date="2024-07" db="EMBL/GenBank/DDBJ databases">
        <title>Section-level genome sequencing and comparative genomics of Aspergillus sections Usti and Cavernicolus.</title>
        <authorList>
            <consortium name="Lawrence Berkeley National Laboratory"/>
            <person name="Nybo J.L."/>
            <person name="Vesth T.C."/>
            <person name="Theobald S."/>
            <person name="Frisvad J.C."/>
            <person name="Larsen T.O."/>
            <person name="Kjaerboelling I."/>
            <person name="Rothschild-Mancinelli K."/>
            <person name="Lyhne E.K."/>
            <person name="Kogle M.E."/>
            <person name="Barry K."/>
            <person name="Clum A."/>
            <person name="Na H."/>
            <person name="Ledsgaard L."/>
            <person name="Lin J."/>
            <person name="Lipzen A."/>
            <person name="Kuo A."/>
            <person name="Riley R."/>
            <person name="Mondo S."/>
            <person name="Labutti K."/>
            <person name="Haridas S."/>
            <person name="Pangalinan J."/>
            <person name="Salamov A.A."/>
            <person name="Simmons B.A."/>
            <person name="Magnuson J.K."/>
            <person name="Chen J."/>
            <person name="Drula E."/>
            <person name="Henrissat B."/>
            <person name="Wiebenga A."/>
            <person name="Lubbers R.J."/>
            <person name="Gomes A.C."/>
            <person name="Makela M.R."/>
            <person name="Stajich J."/>
            <person name="Grigoriev I.V."/>
            <person name="Mortensen U.H."/>
            <person name="De Vries R.P."/>
            <person name="Baker S.E."/>
            <person name="Andersen M.R."/>
        </authorList>
    </citation>
    <scope>NUCLEOTIDE SEQUENCE [LARGE SCALE GENOMIC DNA]</scope>
    <source>
        <strain evidence="8 9">CBS 123904</strain>
    </source>
</reference>
<feature type="transmembrane region" description="Helical" evidence="6">
    <location>
        <begin position="298"/>
        <end position="317"/>
    </location>
</feature>
<evidence type="ECO:0000313" key="9">
    <source>
        <dbReference type="Proteomes" id="UP001610446"/>
    </source>
</evidence>
<organism evidence="8 9">
    <name type="scientific">Aspergillus pseudoustus</name>
    <dbReference type="NCBI Taxonomy" id="1810923"/>
    <lineage>
        <taxon>Eukaryota</taxon>
        <taxon>Fungi</taxon>
        <taxon>Dikarya</taxon>
        <taxon>Ascomycota</taxon>
        <taxon>Pezizomycotina</taxon>
        <taxon>Eurotiomycetes</taxon>
        <taxon>Eurotiomycetidae</taxon>
        <taxon>Eurotiales</taxon>
        <taxon>Aspergillaceae</taxon>
        <taxon>Aspergillus</taxon>
        <taxon>Aspergillus subgen. Nidulantes</taxon>
    </lineage>
</organism>
<evidence type="ECO:0000256" key="6">
    <source>
        <dbReference type="SAM" id="Phobius"/>
    </source>
</evidence>
<feature type="transmembrane region" description="Helical" evidence="6">
    <location>
        <begin position="265"/>
        <end position="292"/>
    </location>
</feature>
<dbReference type="Pfam" id="PF00083">
    <property type="entry name" value="Sugar_tr"/>
    <property type="match status" value="1"/>
</dbReference>
<evidence type="ECO:0000259" key="7">
    <source>
        <dbReference type="PROSITE" id="PS50850"/>
    </source>
</evidence>
<feature type="transmembrane region" description="Helical" evidence="6">
    <location>
        <begin position="6"/>
        <end position="29"/>
    </location>
</feature>
<evidence type="ECO:0000256" key="3">
    <source>
        <dbReference type="ARBA" id="ARBA00022692"/>
    </source>
</evidence>
<name>A0ABR4J1X3_9EURO</name>
<keyword evidence="4 6" id="KW-1133">Transmembrane helix</keyword>
<evidence type="ECO:0000313" key="8">
    <source>
        <dbReference type="EMBL" id="KAL2834048.1"/>
    </source>
</evidence>
<gene>
    <name evidence="8" type="ORF">BJY01DRAFT_259694</name>
</gene>
<evidence type="ECO:0000256" key="2">
    <source>
        <dbReference type="ARBA" id="ARBA00010992"/>
    </source>
</evidence>
<dbReference type="EMBL" id="JBFXLU010000230">
    <property type="protein sequence ID" value="KAL2834048.1"/>
    <property type="molecule type" value="Genomic_DNA"/>
</dbReference>
<dbReference type="PANTHER" id="PTHR48022:SF2">
    <property type="entry name" value="PLASTIDIC GLUCOSE TRANSPORTER 4"/>
    <property type="match status" value="1"/>
</dbReference>
<accession>A0ABR4J1X3</accession>
<dbReference type="InterPro" id="IPR050360">
    <property type="entry name" value="MFS_Sugar_Transporters"/>
</dbReference>
<dbReference type="InterPro" id="IPR005828">
    <property type="entry name" value="MFS_sugar_transport-like"/>
</dbReference>
<dbReference type="PROSITE" id="PS50850">
    <property type="entry name" value="MFS"/>
    <property type="match status" value="1"/>
</dbReference>
<dbReference type="InterPro" id="IPR020846">
    <property type="entry name" value="MFS_dom"/>
</dbReference>
<comment type="subcellular location">
    <subcellularLocation>
        <location evidence="1">Membrane</location>
        <topology evidence="1">Multi-pass membrane protein</topology>
    </subcellularLocation>
</comment>
<keyword evidence="9" id="KW-1185">Reference proteome</keyword>
<comment type="similarity">
    <text evidence="2">Belongs to the major facilitator superfamily. Sugar transporter (TC 2.A.1.1) family.</text>
</comment>
<keyword evidence="3 6" id="KW-0812">Transmembrane</keyword>
<feature type="transmembrane region" description="Helical" evidence="6">
    <location>
        <begin position="117"/>
        <end position="138"/>
    </location>
</feature>
<sequence>MLIYRLAAFISLGAVVVGYDSGLIATIAAEERWIALMKPTNDCMSLVSLGLLGAVLGALYTGNLADVYGRERLLALSSLTCSRSTGPSSVSEEAPVQPVYPSLYLSEIVPRTLRGRLIAIARMGSYFGQLVGFLMGFYLRRISTMHWWRIAFVAQYLAVSVFGLGCLIWVLPSPRWLVAQGRDDCAHEVLRRLHGQDSAVIELRQIRETMRLERHVQASWGGMWKKPILRLTILSCGIQIFLKVTGAYSLMFYTPSLFEKAGLSFGIAYFAGTVDIISVMFHVTWIPFAWFYRLGRNTWLQVGTIGMILSLVAIAALQRQIEQYPDWKGRYIVVLFPYLFYIFYNISWAVALATYSSEIFPLSMRAKGNAISISVFYAVEVSTSRPPVLGKAIGWRLNLLYAMACVLTLGVVRFALVETKNQSLEEMDQVVGLEGHFAAAEGTGAEQIELVNRERSGKADSE</sequence>